<gene>
    <name evidence="2" type="primary">Hypp2203</name>
    <name evidence="2" type="ORF">BLAG_LOCUS16595</name>
</gene>
<protein>
    <submittedName>
        <fullName evidence="2">Hypp2203 protein</fullName>
    </submittedName>
</protein>
<name>A0A8K0EM25_BRALA</name>
<feature type="region of interest" description="Disordered" evidence="1">
    <location>
        <begin position="26"/>
        <end position="86"/>
    </location>
</feature>
<dbReference type="Proteomes" id="UP000838412">
    <property type="component" value="Chromosome 3"/>
</dbReference>
<reference evidence="2" key="1">
    <citation type="submission" date="2022-01" db="EMBL/GenBank/DDBJ databases">
        <authorList>
            <person name="Braso-Vives M."/>
        </authorList>
    </citation>
    <scope>NUCLEOTIDE SEQUENCE</scope>
</reference>
<evidence type="ECO:0000256" key="1">
    <source>
        <dbReference type="SAM" id="MobiDB-lite"/>
    </source>
</evidence>
<feature type="compositionally biased region" description="Basic and acidic residues" evidence="1">
    <location>
        <begin position="44"/>
        <end position="54"/>
    </location>
</feature>
<feature type="region of interest" description="Disordered" evidence="1">
    <location>
        <begin position="1"/>
        <end position="20"/>
    </location>
</feature>
<dbReference type="OrthoDB" id="10362274at2759"/>
<evidence type="ECO:0000313" key="3">
    <source>
        <dbReference type="Proteomes" id="UP000838412"/>
    </source>
</evidence>
<dbReference type="AlphaFoldDB" id="A0A8K0EM25"/>
<accession>A0A8K0EM25</accession>
<sequence length="86" mass="9335">MVLLKHAFKQKPTRDAYGSHLFAMSGREDLTNQGATKLDIAPPDDDRKLKEASRKTQPQGNKSHGAEMFKAHSSSNPQGGASTGKK</sequence>
<organism evidence="2 3">
    <name type="scientific">Branchiostoma lanceolatum</name>
    <name type="common">Common lancelet</name>
    <name type="synonym">Amphioxus lanceolatum</name>
    <dbReference type="NCBI Taxonomy" id="7740"/>
    <lineage>
        <taxon>Eukaryota</taxon>
        <taxon>Metazoa</taxon>
        <taxon>Chordata</taxon>
        <taxon>Cephalochordata</taxon>
        <taxon>Leptocardii</taxon>
        <taxon>Amphioxiformes</taxon>
        <taxon>Branchiostomatidae</taxon>
        <taxon>Branchiostoma</taxon>
    </lineage>
</organism>
<dbReference type="EMBL" id="OV696688">
    <property type="protein sequence ID" value="CAH1259236.1"/>
    <property type="molecule type" value="Genomic_DNA"/>
</dbReference>
<proteinExistence type="predicted"/>
<evidence type="ECO:0000313" key="2">
    <source>
        <dbReference type="EMBL" id="CAH1259236.1"/>
    </source>
</evidence>
<feature type="compositionally biased region" description="Basic residues" evidence="1">
    <location>
        <begin position="1"/>
        <end position="11"/>
    </location>
</feature>
<keyword evidence="3" id="KW-1185">Reference proteome</keyword>